<dbReference type="GO" id="GO:0004519">
    <property type="term" value="F:endonuclease activity"/>
    <property type="evidence" value="ECO:0007669"/>
    <property type="project" value="UniProtKB-KW"/>
</dbReference>
<proteinExistence type="predicted"/>
<dbReference type="RefSeq" id="WP_058919143.1">
    <property type="nucleotide sequence ID" value="NZ_JBHSQC010000015.1"/>
</dbReference>
<keyword evidence="1" id="KW-0540">Nuclease</keyword>
<evidence type="ECO:0000313" key="8">
    <source>
        <dbReference type="EMBL" id="MFD1798735.1"/>
    </source>
</evidence>
<dbReference type="PANTHER" id="PTHR31290:SF5">
    <property type="entry name" value="UV-DAMAGE ENDONUCLEASE"/>
    <property type="match status" value="1"/>
</dbReference>
<organism evidence="8 9">
    <name type="scientific">Carnobacterium antarcticum</name>
    <dbReference type="NCBI Taxonomy" id="2126436"/>
    <lineage>
        <taxon>Bacteria</taxon>
        <taxon>Bacillati</taxon>
        <taxon>Bacillota</taxon>
        <taxon>Bacilli</taxon>
        <taxon>Lactobacillales</taxon>
        <taxon>Carnobacteriaceae</taxon>
        <taxon>Carnobacterium</taxon>
    </lineage>
</organism>
<name>A0ABW4NKS0_9LACT</name>
<comment type="caution">
    <text evidence="8">The sequence shown here is derived from an EMBL/GenBank/DDBJ whole genome shotgun (WGS) entry which is preliminary data.</text>
</comment>
<dbReference type="InterPro" id="IPR013560">
    <property type="entry name" value="DUF1722"/>
</dbReference>
<evidence type="ECO:0000256" key="4">
    <source>
        <dbReference type="ARBA" id="ARBA00022769"/>
    </source>
</evidence>
<keyword evidence="5" id="KW-0378">Hydrolase</keyword>
<dbReference type="InterPro" id="IPR036237">
    <property type="entry name" value="Xyl_isomerase-like_sf"/>
</dbReference>
<dbReference type="Pfam" id="PF03851">
    <property type="entry name" value="UvdE"/>
    <property type="match status" value="1"/>
</dbReference>
<sequence>MKIGYACLTLGVYNTNFRTCTLKTATKENLLNITEHNLETLDRIIDYNIKMGITLFRISSDIIPFGSSPVNSLPWDEIFKEKFRLIGEKLKLENIRVSMHPGQYTVLNSPNEDVVKRAVEDLNYHNRFLNALGTGKSSKIILHIGGVYGDKKAAIVRFGKNYQLLSQGVKNRLVIENDDKSYNIGDVLQIGTANRIPVVYDNLHNELLPFDRSKDDHYFISLVNNTWKADDGVQKIHYSQGAHLKRAGSHSKTINLEVFNEFLNAIPDVDIMLEVKDKNLSAVKVNNLIDGNKKISNLEKEWARYKYNILEHDPNRYQEIRSLLKGKEGYPVIEFYALIDQALTIEPSQGTQINAASHVWGYFKDEATENEKKKYASYIGSFKKGTYSIKAIKSLLLKMAAKYENTYLLNSYYFHF</sequence>
<dbReference type="EMBL" id="JBHUFF010000008">
    <property type="protein sequence ID" value="MFD1798735.1"/>
    <property type="molecule type" value="Genomic_DNA"/>
</dbReference>
<feature type="domain" description="DUF1722" evidence="7">
    <location>
        <begin position="306"/>
        <end position="415"/>
    </location>
</feature>
<evidence type="ECO:0000256" key="5">
    <source>
        <dbReference type="ARBA" id="ARBA00022801"/>
    </source>
</evidence>
<reference evidence="9" key="1">
    <citation type="journal article" date="2019" name="Int. J. Syst. Evol. Microbiol.">
        <title>The Global Catalogue of Microorganisms (GCM) 10K type strain sequencing project: providing services to taxonomists for standard genome sequencing and annotation.</title>
        <authorList>
            <consortium name="The Broad Institute Genomics Platform"/>
            <consortium name="The Broad Institute Genome Sequencing Center for Infectious Disease"/>
            <person name="Wu L."/>
            <person name="Ma J."/>
        </authorList>
    </citation>
    <scope>NUCLEOTIDE SEQUENCE [LARGE SCALE GENOMIC DNA]</scope>
    <source>
        <strain evidence="9">KCTC 42143</strain>
    </source>
</reference>
<dbReference type="NCBIfam" id="TIGR00629">
    <property type="entry name" value="uvde"/>
    <property type="match status" value="1"/>
</dbReference>
<accession>A0ABW4NKS0</accession>
<evidence type="ECO:0000256" key="1">
    <source>
        <dbReference type="ARBA" id="ARBA00022722"/>
    </source>
</evidence>
<dbReference type="SUPFAM" id="SSF51658">
    <property type="entry name" value="Xylose isomerase-like"/>
    <property type="match status" value="1"/>
</dbReference>
<evidence type="ECO:0000256" key="2">
    <source>
        <dbReference type="ARBA" id="ARBA00022759"/>
    </source>
</evidence>
<keyword evidence="3" id="KW-0227">DNA damage</keyword>
<gene>
    <name evidence="8" type="primary">uvsE</name>
    <name evidence="8" type="ORF">ACFSBK_02530</name>
</gene>
<protein>
    <submittedName>
        <fullName evidence="8">UV DNA damage repair endonuclease UvsE</fullName>
    </submittedName>
</protein>
<dbReference type="Pfam" id="PF08349">
    <property type="entry name" value="DUF1722"/>
    <property type="match status" value="1"/>
</dbReference>
<dbReference type="Gene3D" id="3.20.20.150">
    <property type="entry name" value="Divalent-metal-dependent TIM barrel enzymes"/>
    <property type="match status" value="1"/>
</dbReference>
<dbReference type="InterPro" id="IPR004601">
    <property type="entry name" value="UvdE"/>
</dbReference>
<keyword evidence="4" id="KW-0228">DNA excision</keyword>
<evidence type="ECO:0000256" key="3">
    <source>
        <dbReference type="ARBA" id="ARBA00022763"/>
    </source>
</evidence>
<evidence type="ECO:0000259" key="7">
    <source>
        <dbReference type="Pfam" id="PF08349"/>
    </source>
</evidence>
<evidence type="ECO:0000256" key="6">
    <source>
        <dbReference type="ARBA" id="ARBA00023204"/>
    </source>
</evidence>
<keyword evidence="2 8" id="KW-0255">Endonuclease</keyword>
<keyword evidence="9" id="KW-1185">Reference proteome</keyword>
<dbReference type="Proteomes" id="UP001597285">
    <property type="component" value="Unassembled WGS sequence"/>
</dbReference>
<evidence type="ECO:0000313" key="9">
    <source>
        <dbReference type="Proteomes" id="UP001597285"/>
    </source>
</evidence>
<dbReference type="PANTHER" id="PTHR31290">
    <property type="entry name" value="UV-DAMAGE ENDONUCLEASE"/>
    <property type="match status" value="1"/>
</dbReference>
<keyword evidence="6" id="KW-0234">DNA repair</keyword>